<dbReference type="InterPro" id="IPR032675">
    <property type="entry name" value="LRR_dom_sf"/>
</dbReference>
<dbReference type="FunFam" id="3.80.10.10:FF:000320">
    <property type="entry name" value="Protein phosphatase 1 regulatory subunit pprA"/>
    <property type="match status" value="1"/>
</dbReference>
<protein>
    <submittedName>
        <fullName evidence="4">Uncharacterized protein</fullName>
    </submittedName>
</protein>
<proteinExistence type="predicted"/>
<dbReference type="GO" id="GO:0005737">
    <property type="term" value="C:cytoplasm"/>
    <property type="evidence" value="ECO:0007669"/>
    <property type="project" value="TreeGrafter"/>
</dbReference>
<dbReference type="PANTHER" id="PTHR15454">
    <property type="entry name" value="NISCHARIN RELATED"/>
    <property type="match status" value="1"/>
</dbReference>
<evidence type="ECO:0000313" key="5">
    <source>
        <dbReference type="Proteomes" id="UP000230069"/>
    </source>
</evidence>
<name>A0A2G5D0F5_AQUCA</name>
<dbReference type="InterPro" id="IPR003591">
    <property type="entry name" value="Leu-rich_rpt_typical-subtyp"/>
</dbReference>
<dbReference type="Proteomes" id="UP000230069">
    <property type="component" value="Unassembled WGS sequence"/>
</dbReference>
<dbReference type="AlphaFoldDB" id="A0A2G5D0F5"/>
<organism evidence="4 5">
    <name type="scientific">Aquilegia coerulea</name>
    <name type="common">Rocky mountain columbine</name>
    <dbReference type="NCBI Taxonomy" id="218851"/>
    <lineage>
        <taxon>Eukaryota</taxon>
        <taxon>Viridiplantae</taxon>
        <taxon>Streptophyta</taxon>
        <taxon>Embryophyta</taxon>
        <taxon>Tracheophyta</taxon>
        <taxon>Spermatophyta</taxon>
        <taxon>Magnoliopsida</taxon>
        <taxon>Ranunculales</taxon>
        <taxon>Ranunculaceae</taxon>
        <taxon>Thalictroideae</taxon>
        <taxon>Aquilegia</taxon>
    </lineage>
</organism>
<evidence type="ECO:0000256" key="2">
    <source>
        <dbReference type="ARBA" id="ARBA00022737"/>
    </source>
</evidence>
<dbReference type="Pfam" id="PF13855">
    <property type="entry name" value="LRR_8"/>
    <property type="match status" value="1"/>
</dbReference>
<dbReference type="PROSITE" id="PS51450">
    <property type="entry name" value="LRR"/>
    <property type="match status" value="3"/>
</dbReference>
<keyword evidence="2" id="KW-0677">Repeat</keyword>
<keyword evidence="5" id="KW-1185">Reference proteome</keyword>
<evidence type="ECO:0000313" key="4">
    <source>
        <dbReference type="EMBL" id="PIA36677.1"/>
    </source>
</evidence>
<dbReference type="PANTHER" id="PTHR15454:SF7">
    <property type="entry name" value="OS07G0106100 PROTEIN"/>
    <property type="match status" value="1"/>
</dbReference>
<dbReference type="SMART" id="SM00369">
    <property type="entry name" value="LRR_TYP"/>
    <property type="match status" value="3"/>
</dbReference>
<gene>
    <name evidence="4" type="ORF">AQUCO_03300113v1</name>
</gene>
<dbReference type="FunCoup" id="A0A2G5D0F5">
    <property type="interactions" value="939"/>
</dbReference>
<dbReference type="STRING" id="218851.A0A2G5D0F5"/>
<keyword evidence="1" id="KW-0433">Leucine-rich repeat</keyword>
<feature type="region of interest" description="Disordered" evidence="3">
    <location>
        <begin position="635"/>
        <end position="656"/>
    </location>
</feature>
<dbReference type="EMBL" id="KZ305050">
    <property type="protein sequence ID" value="PIA36676.1"/>
    <property type="molecule type" value="Genomic_DNA"/>
</dbReference>
<dbReference type="OrthoDB" id="1904536at2759"/>
<evidence type="ECO:0000256" key="1">
    <source>
        <dbReference type="ARBA" id="ARBA00022614"/>
    </source>
</evidence>
<dbReference type="EMBL" id="KZ305050">
    <property type="protein sequence ID" value="PIA36677.1"/>
    <property type="molecule type" value="Genomic_DNA"/>
</dbReference>
<accession>A0A2G5D0F5</accession>
<dbReference type="InterPro" id="IPR001611">
    <property type="entry name" value="Leu-rich_rpt"/>
</dbReference>
<dbReference type="Gene3D" id="3.80.10.10">
    <property type="entry name" value="Ribonuclease Inhibitor"/>
    <property type="match status" value="2"/>
</dbReference>
<reference evidence="4 5" key="1">
    <citation type="submission" date="2017-09" db="EMBL/GenBank/DDBJ databases">
        <title>WGS assembly of Aquilegia coerulea Goldsmith.</title>
        <authorList>
            <person name="Hodges S."/>
            <person name="Kramer E."/>
            <person name="Nordborg M."/>
            <person name="Tomkins J."/>
            <person name="Borevitz J."/>
            <person name="Derieg N."/>
            <person name="Yan J."/>
            <person name="Mihaltcheva S."/>
            <person name="Hayes R.D."/>
            <person name="Rokhsar D."/>
        </authorList>
    </citation>
    <scope>NUCLEOTIDE SEQUENCE [LARGE SCALE GENOMIC DNA]</scope>
    <source>
        <strain evidence="5">cv. Goldsmith</strain>
    </source>
</reference>
<dbReference type="SUPFAM" id="SSF52075">
    <property type="entry name" value="Outer arm dynein light chain 1"/>
    <property type="match status" value="1"/>
</dbReference>
<dbReference type="SMART" id="SM00365">
    <property type="entry name" value="LRR_SD22"/>
    <property type="match status" value="4"/>
</dbReference>
<evidence type="ECO:0000256" key="3">
    <source>
        <dbReference type="SAM" id="MobiDB-lite"/>
    </source>
</evidence>
<sequence length="685" mass="75636">MVRFSCFSTNIHYHRSKKEFQHSVESMNKASEYFSKDQGFKVPGVLSSVSPLVKESCDNPSITSGEQETSFSACPKSGEMLHDYSPETDIVIHKMTGLKKSQSLGSALNREGRHSGSIDSEGEIDEDFSFDRFNEINQSGVENIVSWKDPGKNSFNKYGKALVPEYFQGNDNEIPRESIFSIADSKQLELGQEDIVDQLGQGYTGELGYHKFDTPTRIITKSSSLPNISVSLITSKEDSPSHVAILHRGRSSEDLNALIGKKKTIQSVQTDQERDDVILHNTEDPSGDGYGDVPFNYTHFEKEWTVSKMNEVEMIKTREGGSSVQNLNELPNKDFKIKRIQEWVNMIDLEESLSDQDVSESSHSIDKAKKGSYVLGSASTTKLDSKSTHGMEAAKNYVSSLPASSTSAQLANLGLLVVPFLSAFNSLKTLNLSGNAIVRITSGALPRGLHVLNLAKNNISSIEGLRELTRLRVLDLSYNRILRIGHGLVSCSSLKELYLAGNKISEVEGLHRLLKLNILDLRFNKISTAKCLGQLAANYSSLHAINLEGNPAQRNVGDEHLKKYLQSILPHLVYFNKQTIRASSSKDVADRSAHSVISSHQLDRGMRSEHKLIRSTGKASSSSIHGHKVQAVILPKQSKDRLGRLPPSGTKGSHRPHYLDFGSKLLGLRDLSVRRSQSEGNLGAL</sequence>